<dbReference type="InParanoid" id="A0A401GB89"/>
<dbReference type="GeneID" id="38776328"/>
<reference evidence="8 9" key="1">
    <citation type="journal article" date="2018" name="Sci. Rep.">
        <title>Genome sequence of the cauliflower mushroom Sparassis crispa (Hanabiratake) and its association with beneficial usage.</title>
        <authorList>
            <person name="Kiyama R."/>
            <person name="Furutani Y."/>
            <person name="Kawaguchi K."/>
            <person name="Nakanishi T."/>
        </authorList>
    </citation>
    <scope>NUCLEOTIDE SEQUENCE [LARGE SCALE GENOMIC DNA]</scope>
</reference>
<dbReference type="GO" id="GO:0042795">
    <property type="term" value="P:snRNA transcription by RNA polymerase II"/>
    <property type="evidence" value="ECO:0007669"/>
    <property type="project" value="TreeGrafter"/>
</dbReference>
<accession>A0A401GB89</accession>
<dbReference type="Proteomes" id="UP000287166">
    <property type="component" value="Unassembled WGS sequence"/>
</dbReference>
<dbReference type="PANTHER" id="PTHR46621:SF1">
    <property type="entry name" value="SNRNA-ACTIVATING PROTEIN COMPLEX SUBUNIT 4"/>
    <property type="match status" value="1"/>
</dbReference>
<dbReference type="SUPFAM" id="SSF46689">
    <property type="entry name" value="Homeodomain-like"/>
    <property type="match status" value="4"/>
</dbReference>
<keyword evidence="9" id="KW-1185">Reference proteome</keyword>
<evidence type="ECO:0000259" key="7">
    <source>
        <dbReference type="PROSITE" id="PS51294"/>
    </source>
</evidence>
<organism evidence="8 9">
    <name type="scientific">Sparassis crispa</name>
    <dbReference type="NCBI Taxonomy" id="139825"/>
    <lineage>
        <taxon>Eukaryota</taxon>
        <taxon>Fungi</taxon>
        <taxon>Dikarya</taxon>
        <taxon>Basidiomycota</taxon>
        <taxon>Agaricomycotina</taxon>
        <taxon>Agaricomycetes</taxon>
        <taxon>Polyporales</taxon>
        <taxon>Sparassidaceae</taxon>
        <taxon>Sparassis</taxon>
    </lineage>
</organism>
<dbReference type="PROSITE" id="PS50090">
    <property type="entry name" value="MYB_LIKE"/>
    <property type="match status" value="3"/>
</dbReference>
<dbReference type="CDD" id="cd00167">
    <property type="entry name" value="SANT"/>
    <property type="match status" value="4"/>
</dbReference>
<protein>
    <submittedName>
        <fullName evidence="8">snRNA-activating protein complex subunit 4</fullName>
    </submittedName>
</protein>
<evidence type="ECO:0000313" key="8">
    <source>
        <dbReference type="EMBL" id="GBE79411.1"/>
    </source>
</evidence>
<comment type="caution">
    <text evidence="8">The sequence shown here is derived from an EMBL/GenBank/DDBJ whole genome shotgun (WGS) entry which is preliminary data.</text>
</comment>
<feature type="compositionally biased region" description="Low complexity" evidence="5">
    <location>
        <begin position="550"/>
        <end position="559"/>
    </location>
</feature>
<feature type="compositionally biased region" description="Low complexity" evidence="5">
    <location>
        <begin position="696"/>
        <end position="705"/>
    </location>
</feature>
<evidence type="ECO:0000256" key="5">
    <source>
        <dbReference type="SAM" id="MobiDB-lite"/>
    </source>
</evidence>
<dbReference type="SMART" id="SM00717">
    <property type="entry name" value="SANT"/>
    <property type="match status" value="5"/>
</dbReference>
<evidence type="ECO:0000256" key="2">
    <source>
        <dbReference type="ARBA" id="ARBA00023125"/>
    </source>
</evidence>
<keyword evidence="1" id="KW-0805">Transcription regulation</keyword>
<dbReference type="EMBL" id="BFAD01000002">
    <property type="protein sequence ID" value="GBE79411.1"/>
    <property type="molecule type" value="Genomic_DNA"/>
</dbReference>
<dbReference type="Pfam" id="PF13921">
    <property type="entry name" value="Myb_DNA-bind_6"/>
    <property type="match status" value="1"/>
</dbReference>
<dbReference type="PANTHER" id="PTHR46621">
    <property type="entry name" value="SNRNA-ACTIVATING PROTEIN COMPLEX SUBUNIT 4"/>
    <property type="match status" value="1"/>
</dbReference>
<evidence type="ECO:0000256" key="4">
    <source>
        <dbReference type="ARBA" id="ARBA00023242"/>
    </source>
</evidence>
<dbReference type="InterPro" id="IPR017930">
    <property type="entry name" value="Myb_dom"/>
</dbReference>
<gene>
    <name evidence="8" type="ORF">SCP_0206090</name>
</gene>
<feature type="domain" description="Myb-like" evidence="6">
    <location>
        <begin position="247"/>
        <end position="291"/>
    </location>
</feature>
<sequence length="757" mass="82059">MATNPPDIKGLAQRAVQVNKEHQYALKVYTERVEAELQTIDKLLAVAELSEHEDELEVNAGGDVVIPNSVKATGMVLLSDLLAEDSPYHRDATRRQNYVDSTVLHPMKGPELEALADAVRSENYRIHAYEAQQRGQQPFIQLDDYPAGHFEQNKVGINWERVAKKVSSSGATVQRSAKECEIRWLGERHPLLNHVQWTQTEITRVKELVADATEGQVDWVDVAAKLGTRRTPVDCMRHAIIRKTHTWSTEADERLLEAVKIYGTDSWSLVARMVSEDATASQCQNRYVRTVDPNIKRGAWTEEEDAQLRRAVAVFDHSWVDVATCIAGRNNEQCRDRYQEYLNPTVTRGKWTEAQDQALLQAYETVGEAKWKEISKLVGNGRTDNMCRSRYTVLMKRQAKTSTASPAAAGPSSSSRSSFVPLDFAPPQVQPTQPTEPVQLARPQPKPRPPCASTSAVPADETGDAVAPAALKPRPKPKARRKTTTDTANSSQVLSSAVCDATEGGTSTGGIRPDQAAATAHRKGKGKEKAHDDVIQLKPPPARAAKRKAPAGADASAAERPPPKRRKTKTTSAQTVEGIANSDGVPQEAAGEVEDEQEAQAGPSAQPEFRAGPDTKAKGKIATRKVHKHSRKKGCTVDTLEAAPLDAQEVGASVDVSATSGLPDDLLEGSSRPSTGRRGRKGGQLTNTEPTRRQPARAAARRALASPKPVISEPQICLTATTGTSPVETSEQVEASVVPCEVASGSELSSIPSTPGR</sequence>
<feature type="domain" description="Myb-like" evidence="6">
    <location>
        <begin position="343"/>
        <end position="395"/>
    </location>
</feature>
<dbReference type="GO" id="GO:0019185">
    <property type="term" value="C:snRNA-activating protein complex"/>
    <property type="evidence" value="ECO:0007669"/>
    <property type="project" value="TreeGrafter"/>
</dbReference>
<keyword evidence="2" id="KW-0238">DNA-binding</keyword>
<feature type="compositionally biased region" description="Low complexity" evidence="5">
    <location>
        <begin position="426"/>
        <end position="439"/>
    </location>
</feature>
<dbReference type="InterPro" id="IPR001005">
    <property type="entry name" value="SANT/Myb"/>
</dbReference>
<feature type="domain" description="HTH myb-type" evidence="7">
    <location>
        <begin position="292"/>
        <end position="342"/>
    </location>
</feature>
<dbReference type="AlphaFoldDB" id="A0A401GB89"/>
<dbReference type="OrthoDB" id="2143914at2759"/>
<feature type="compositionally biased region" description="Basic residues" evidence="5">
    <location>
        <begin position="618"/>
        <end position="634"/>
    </location>
</feature>
<proteinExistence type="predicted"/>
<evidence type="ECO:0000313" key="9">
    <source>
        <dbReference type="Proteomes" id="UP000287166"/>
    </source>
</evidence>
<dbReference type="GO" id="GO:0001006">
    <property type="term" value="F:RNA polymerase III type 3 promoter sequence-specific DNA binding"/>
    <property type="evidence" value="ECO:0007669"/>
    <property type="project" value="TreeGrafter"/>
</dbReference>
<dbReference type="RefSeq" id="XP_027610324.1">
    <property type="nucleotide sequence ID" value="XM_027754523.1"/>
</dbReference>
<feature type="region of interest" description="Disordered" evidence="5">
    <location>
        <begin position="397"/>
        <end position="634"/>
    </location>
</feature>
<dbReference type="Gene3D" id="1.10.10.60">
    <property type="entry name" value="Homeodomain-like"/>
    <property type="match status" value="3"/>
</dbReference>
<feature type="domain" description="Myb-like" evidence="6">
    <location>
        <begin position="292"/>
        <end position="342"/>
    </location>
</feature>
<evidence type="ECO:0000256" key="3">
    <source>
        <dbReference type="ARBA" id="ARBA00023163"/>
    </source>
</evidence>
<dbReference type="PROSITE" id="PS51294">
    <property type="entry name" value="HTH_MYB"/>
    <property type="match status" value="2"/>
</dbReference>
<evidence type="ECO:0000256" key="1">
    <source>
        <dbReference type="ARBA" id="ARBA00023015"/>
    </source>
</evidence>
<dbReference type="Pfam" id="PF00249">
    <property type="entry name" value="Myb_DNA-binding"/>
    <property type="match status" value="1"/>
</dbReference>
<dbReference type="InterPro" id="IPR051575">
    <property type="entry name" value="Myb-like_DNA-bd"/>
</dbReference>
<name>A0A401GB89_9APHY</name>
<feature type="region of interest" description="Disordered" evidence="5">
    <location>
        <begin position="654"/>
        <end position="717"/>
    </location>
</feature>
<feature type="compositionally biased region" description="Basic residues" evidence="5">
    <location>
        <begin position="473"/>
        <end position="482"/>
    </location>
</feature>
<keyword evidence="3" id="KW-0804">Transcription</keyword>
<feature type="domain" description="HTH myb-type" evidence="7">
    <location>
        <begin position="343"/>
        <end position="399"/>
    </location>
</feature>
<evidence type="ECO:0000259" key="6">
    <source>
        <dbReference type="PROSITE" id="PS50090"/>
    </source>
</evidence>
<dbReference type="STRING" id="139825.A0A401GB89"/>
<dbReference type="GO" id="GO:0000978">
    <property type="term" value="F:RNA polymerase II cis-regulatory region sequence-specific DNA binding"/>
    <property type="evidence" value="ECO:0007669"/>
    <property type="project" value="TreeGrafter"/>
</dbReference>
<feature type="compositionally biased region" description="Low complexity" evidence="5">
    <location>
        <begin position="400"/>
        <end position="418"/>
    </location>
</feature>
<dbReference type="InterPro" id="IPR009057">
    <property type="entry name" value="Homeodomain-like_sf"/>
</dbReference>
<dbReference type="GO" id="GO:0042796">
    <property type="term" value="P:snRNA transcription by RNA polymerase III"/>
    <property type="evidence" value="ECO:0007669"/>
    <property type="project" value="TreeGrafter"/>
</dbReference>
<keyword evidence="4" id="KW-0539">Nucleus</keyword>